<dbReference type="GO" id="GO:0006310">
    <property type="term" value="P:DNA recombination"/>
    <property type="evidence" value="ECO:0007669"/>
    <property type="project" value="UniProtKB-KW"/>
</dbReference>
<dbReference type="AlphaFoldDB" id="A0A9W9Z9T4"/>
<accession>A0A9W9Z9T4</accession>
<dbReference type="InterPro" id="IPR011010">
    <property type="entry name" value="DNA_brk_join_enz"/>
</dbReference>
<keyword evidence="1" id="KW-0233">DNA recombination</keyword>
<comment type="caution">
    <text evidence="3">The sequence shown here is derived from an EMBL/GenBank/DDBJ whole genome shotgun (WGS) entry which is preliminary data.</text>
</comment>
<keyword evidence="4" id="KW-1185">Reference proteome</keyword>
<evidence type="ECO:0000313" key="3">
    <source>
        <dbReference type="EMBL" id="KAJ7377687.1"/>
    </source>
</evidence>
<dbReference type="SUPFAM" id="SSF56349">
    <property type="entry name" value="DNA breaking-rejoining enzymes"/>
    <property type="match status" value="1"/>
</dbReference>
<evidence type="ECO:0000313" key="4">
    <source>
        <dbReference type="Proteomes" id="UP001163046"/>
    </source>
</evidence>
<dbReference type="EMBL" id="MU826374">
    <property type="protein sequence ID" value="KAJ7377687.1"/>
    <property type="molecule type" value="Genomic_DNA"/>
</dbReference>
<name>A0A9W9Z9T4_9CNID</name>
<dbReference type="GO" id="GO:0015074">
    <property type="term" value="P:DNA integration"/>
    <property type="evidence" value="ECO:0007669"/>
    <property type="project" value="InterPro"/>
</dbReference>
<gene>
    <name evidence="3" type="ORF">OS493_027249</name>
</gene>
<feature type="coiled-coil region" evidence="2">
    <location>
        <begin position="378"/>
        <end position="405"/>
    </location>
</feature>
<keyword evidence="2" id="KW-0175">Coiled coil</keyword>
<organism evidence="3 4">
    <name type="scientific">Desmophyllum pertusum</name>
    <dbReference type="NCBI Taxonomy" id="174260"/>
    <lineage>
        <taxon>Eukaryota</taxon>
        <taxon>Metazoa</taxon>
        <taxon>Cnidaria</taxon>
        <taxon>Anthozoa</taxon>
        <taxon>Hexacorallia</taxon>
        <taxon>Scleractinia</taxon>
        <taxon>Caryophylliina</taxon>
        <taxon>Caryophylliidae</taxon>
        <taxon>Desmophyllum</taxon>
    </lineage>
</organism>
<proteinExistence type="predicted"/>
<dbReference type="Gene3D" id="1.10.443.10">
    <property type="entry name" value="Intergrase catalytic core"/>
    <property type="match status" value="1"/>
</dbReference>
<reference evidence="3" key="1">
    <citation type="submission" date="2023-01" db="EMBL/GenBank/DDBJ databases">
        <title>Genome assembly of the deep-sea coral Lophelia pertusa.</title>
        <authorList>
            <person name="Herrera S."/>
            <person name="Cordes E."/>
        </authorList>
    </citation>
    <scope>NUCLEOTIDE SEQUENCE</scope>
    <source>
        <strain evidence="3">USNM1676648</strain>
        <tissue evidence="3">Polyp</tissue>
    </source>
</reference>
<sequence>MQWCDWEGNPLAGPDRCLLLIWCPKGLAFASLSMLRFPAPRVLSLQICLPACPTTLAAGSVDSIIGKLRSLFMIWVVEVNGTTSSVLGILLHTLVLSIILSHSERKQAQARVTPKQATPFFFDKLAQLCTFLRGRVFADKVLSMQRYLYTRDLAFFVNSFSRGIELRISVGFLPRKFWPYPTTRVYSSTNTFGKTLRGMDTNSFMVKRCHNPTICPVSNLRLYVDHCDLMSVNVRDGHLFRSTDRKGAVSDKPFVGSAVANRLTPHLRTLGIHEGETVHSFRSGCSITMSMVGVSLEDVARHVGWKSLNTAEYYTQTGRVLNMSRAASARTLTSMNTLRVDAMISISPKYLRTGRMNVRMRSKARKQNEMSATGTDKLDCVLAKMDQQERKLNSILQKLESLESSQKQTAQDVKDLKDGYGYLEKQVDEVKSDIAEKASRAEIATLERKN</sequence>
<evidence type="ECO:0008006" key="5">
    <source>
        <dbReference type="Google" id="ProtNLM"/>
    </source>
</evidence>
<evidence type="ECO:0000256" key="2">
    <source>
        <dbReference type="SAM" id="Coils"/>
    </source>
</evidence>
<protein>
    <recommendedName>
        <fullName evidence="5">Tyr recombinase domain-containing protein</fullName>
    </recommendedName>
</protein>
<dbReference type="InterPro" id="IPR013762">
    <property type="entry name" value="Integrase-like_cat_sf"/>
</dbReference>
<evidence type="ECO:0000256" key="1">
    <source>
        <dbReference type="ARBA" id="ARBA00023172"/>
    </source>
</evidence>
<dbReference type="OrthoDB" id="5989408at2759"/>
<dbReference type="GO" id="GO:0003677">
    <property type="term" value="F:DNA binding"/>
    <property type="evidence" value="ECO:0007669"/>
    <property type="project" value="InterPro"/>
</dbReference>
<dbReference type="Proteomes" id="UP001163046">
    <property type="component" value="Unassembled WGS sequence"/>
</dbReference>